<feature type="binding site" evidence="6">
    <location>
        <position position="66"/>
    </location>
    <ligand>
        <name>Ni(2+)</name>
        <dbReference type="ChEBI" id="CHEBI:49786"/>
    </ligand>
</feature>
<dbReference type="PROSITE" id="PS00508">
    <property type="entry name" value="NI_HGENASE_L_2"/>
    <property type="match status" value="1"/>
</dbReference>
<evidence type="ECO:0000256" key="2">
    <source>
        <dbReference type="ARBA" id="ARBA00009292"/>
    </source>
</evidence>
<dbReference type="PANTHER" id="PTHR43600:SF2">
    <property type="entry name" value="F420-NON-REDUCING HYDROGENASE VHU SUBUNIT A"/>
    <property type="match status" value="1"/>
</dbReference>
<keyword evidence="9" id="KW-1185">Reference proteome</keyword>
<proteinExistence type="inferred from homology"/>
<protein>
    <submittedName>
        <fullName evidence="8">F420-non-reducing hydrogenase large subunit</fullName>
    </submittedName>
</protein>
<feature type="binding site" evidence="6">
    <location>
        <position position="69"/>
    </location>
    <ligand>
        <name>Ni(2+)</name>
        <dbReference type="ChEBI" id="CHEBI:49786"/>
    </ligand>
</feature>
<reference evidence="8 9" key="1">
    <citation type="submission" date="2017-04" db="EMBL/GenBank/DDBJ databases">
        <authorList>
            <person name="Afonso C.L."/>
            <person name="Miller P.J."/>
            <person name="Scott M.A."/>
            <person name="Spackman E."/>
            <person name="Goraichik I."/>
            <person name="Dimitrov K.M."/>
            <person name="Suarez D.L."/>
            <person name="Swayne D.E."/>
        </authorList>
    </citation>
    <scope>NUCLEOTIDE SEQUENCE [LARGE SCALE GENOMIC DNA]</scope>
    <source>
        <strain evidence="8 9">ToBE</strain>
    </source>
</reference>
<comment type="cofactor">
    <cofactor evidence="1 6">
        <name>Ni(2+)</name>
        <dbReference type="ChEBI" id="CHEBI:49786"/>
    </cofactor>
</comment>
<evidence type="ECO:0000256" key="7">
    <source>
        <dbReference type="RuleBase" id="RU003896"/>
    </source>
</evidence>
<dbReference type="Proteomes" id="UP000192569">
    <property type="component" value="Chromosome I"/>
</dbReference>
<evidence type="ECO:0000256" key="5">
    <source>
        <dbReference type="ARBA" id="ARBA00023002"/>
    </source>
</evidence>
<evidence type="ECO:0000256" key="6">
    <source>
        <dbReference type="PIRSR" id="PIRSR601501-1"/>
    </source>
</evidence>
<dbReference type="PROSITE" id="PS00507">
    <property type="entry name" value="NI_HGENASE_L_1"/>
    <property type="match status" value="1"/>
</dbReference>
<organism evidence="8 9">
    <name type="scientific">Thermanaeromonas toyohensis ToBE</name>
    <dbReference type="NCBI Taxonomy" id="698762"/>
    <lineage>
        <taxon>Bacteria</taxon>
        <taxon>Bacillati</taxon>
        <taxon>Bacillota</taxon>
        <taxon>Clostridia</taxon>
        <taxon>Neomoorellales</taxon>
        <taxon>Neomoorellaceae</taxon>
        <taxon>Thermanaeromonas</taxon>
    </lineage>
</organism>
<dbReference type="AlphaFoldDB" id="A0A1W1VIA9"/>
<keyword evidence="4 6" id="KW-0479">Metal-binding</keyword>
<evidence type="ECO:0000313" key="8">
    <source>
        <dbReference type="EMBL" id="SMB93092.1"/>
    </source>
</evidence>
<gene>
    <name evidence="8" type="ORF">SAMN00808754_0788</name>
</gene>
<evidence type="ECO:0000256" key="3">
    <source>
        <dbReference type="ARBA" id="ARBA00022596"/>
    </source>
</evidence>
<name>A0A1W1VIA9_9FIRM</name>
<evidence type="ECO:0000256" key="4">
    <source>
        <dbReference type="ARBA" id="ARBA00022723"/>
    </source>
</evidence>
<dbReference type="GO" id="GO:0008901">
    <property type="term" value="F:ferredoxin hydrogenase activity"/>
    <property type="evidence" value="ECO:0007669"/>
    <property type="project" value="InterPro"/>
</dbReference>
<comment type="similarity">
    <text evidence="2 7">Belongs to the [NiFe]/[NiFeSe] hydrogenase large subunit family.</text>
</comment>
<dbReference type="STRING" id="698762.SAMN00808754_0788"/>
<feature type="binding site" evidence="6">
    <location>
        <position position="451"/>
    </location>
    <ligand>
        <name>Fe cation</name>
        <dbReference type="ChEBI" id="CHEBI:24875"/>
    </ligand>
</feature>
<dbReference type="EMBL" id="LT838272">
    <property type="protein sequence ID" value="SMB93092.1"/>
    <property type="molecule type" value="Genomic_DNA"/>
</dbReference>
<dbReference type="InterPro" id="IPR018194">
    <property type="entry name" value="Ni-dep_hyd_lsu_Ni_BS"/>
</dbReference>
<dbReference type="GO" id="GO:0016151">
    <property type="term" value="F:nickel cation binding"/>
    <property type="evidence" value="ECO:0007669"/>
    <property type="project" value="InterPro"/>
</dbReference>
<dbReference type="Pfam" id="PF00374">
    <property type="entry name" value="NiFeSe_Hases"/>
    <property type="match status" value="2"/>
</dbReference>
<keyword evidence="6" id="KW-0408">Iron</keyword>
<comment type="cofactor">
    <cofactor evidence="6">
        <name>Fe cation</name>
        <dbReference type="ChEBI" id="CHEBI:24875"/>
    </cofactor>
</comment>
<feature type="binding site" evidence="6">
    <location>
        <position position="69"/>
    </location>
    <ligand>
        <name>Fe cation</name>
        <dbReference type="ChEBI" id="CHEBI:24875"/>
    </ligand>
</feature>
<dbReference type="Gene3D" id="1.10.645.10">
    <property type="entry name" value="Cytochrome-c3 Hydrogenase, chain B"/>
    <property type="match status" value="1"/>
</dbReference>
<dbReference type="PANTHER" id="PTHR43600">
    <property type="entry name" value="COENZYME F420 HYDROGENASE, SUBUNIT ALPHA"/>
    <property type="match status" value="1"/>
</dbReference>
<feature type="binding site" evidence="6">
    <location>
        <position position="454"/>
    </location>
    <ligand>
        <name>Mg(2+)</name>
        <dbReference type="ChEBI" id="CHEBI:18420"/>
    </ligand>
</feature>
<dbReference type="SUPFAM" id="SSF56762">
    <property type="entry name" value="HydB/Nqo4-like"/>
    <property type="match status" value="1"/>
</dbReference>
<accession>A0A1W1VIA9</accession>
<keyword evidence="5 7" id="KW-0560">Oxidoreductase</keyword>
<dbReference type="InterPro" id="IPR001501">
    <property type="entry name" value="Ni-dep_hyd_lsu"/>
</dbReference>
<dbReference type="InterPro" id="IPR029014">
    <property type="entry name" value="NiFe-Hase_large"/>
</dbReference>
<feature type="binding site" evidence="6">
    <location>
        <position position="448"/>
    </location>
    <ligand>
        <name>Ni(2+)</name>
        <dbReference type="ChEBI" id="CHEBI:49786"/>
    </ligand>
</feature>
<feature type="binding site" evidence="6">
    <location>
        <position position="47"/>
    </location>
    <ligand>
        <name>Mg(2+)</name>
        <dbReference type="ChEBI" id="CHEBI:18420"/>
    </ligand>
</feature>
<keyword evidence="3 6" id="KW-0533">Nickel</keyword>
<feature type="binding site" evidence="6">
    <location>
        <position position="403"/>
    </location>
    <ligand>
        <name>Mg(2+)</name>
        <dbReference type="ChEBI" id="CHEBI:18420"/>
    </ligand>
</feature>
<keyword evidence="6" id="KW-0460">Magnesium</keyword>
<sequence length="471" mass="51451">MTGAITLHRVVLDPVTQIEGHGVLEIDFSGGHNVTVRLMATELRGFEKICVGRPIEEMPRLVSRICGMCPAAHHVAAAKAADDIFEIEPPSLAHRLRELALCLQLIQSHLTHFYLLALPELIYRSEPTERNFFRVMEELGPEASRYILEQRSYPGKILALLGGKGIHPEFAVPGGVSSALPAAELYKVQAILRSLLSFGLYTLDLFRERVLNKSPDVVSANAASDFKTYYLARVLEGCPNLYEGELVLVSPEGYPVERLTEAEYAERLEGGREAGNYAESFSFLGRDGQRILVQVGPLARANAAHGFSTPKAAKAYEEMLRTLGPKPIRGEIAYHWARLVEVIYAAERALELTAKDQPDAEEMRVLLPAARGGSGLGVVEAPRGLLLHRYEVDDSGIVQQVRIITPTAVNLRAIDQAATAAAREALASGGEQQAIFRAENAVRAFDPCLSCATHIIRNVQANKGGEAVDSE</sequence>
<evidence type="ECO:0000313" key="9">
    <source>
        <dbReference type="Proteomes" id="UP000192569"/>
    </source>
</evidence>
<evidence type="ECO:0000256" key="1">
    <source>
        <dbReference type="ARBA" id="ARBA00001967"/>
    </source>
</evidence>